<keyword evidence="7" id="KW-0694">RNA-binding</keyword>
<dbReference type="GO" id="GO:0003723">
    <property type="term" value="F:RNA binding"/>
    <property type="evidence" value="ECO:0007669"/>
    <property type="project" value="UniProtKB-KW"/>
</dbReference>
<protein>
    <submittedName>
        <fullName evidence="9">Cytoplasmic axial filament protein CafA</fullName>
        <ecNumber evidence="9">3.1.4.-</ecNumber>
    </submittedName>
</protein>
<evidence type="ECO:0000313" key="9">
    <source>
        <dbReference type="EMBL" id="BBF79888.1"/>
    </source>
</evidence>
<dbReference type="Pfam" id="PF10150">
    <property type="entry name" value="RNase_E_G"/>
    <property type="match status" value="1"/>
</dbReference>
<feature type="domain" description="RNA-binding protein AU-1/Ribonuclease E/G" evidence="8">
    <location>
        <begin position="147"/>
        <end position="260"/>
    </location>
</feature>
<evidence type="ECO:0000256" key="3">
    <source>
        <dbReference type="ARBA" id="ARBA00022723"/>
    </source>
</evidence>
<evidence type="ECO:0000256" key="7">
    <source>
        <dbReference type="ARBA" id="ARBA00022884"/>
    </source>
</evidence>
<keyword evidence="3" id="KW-0479">Metal-binding</keyword>
<dbReference type="GO" id="GO:0005737">
    <property type="term" value="C:cytoplasm"/>
    <property type="evidence" value="ECO:0007669"/>
    <property type="project" value="TreeGrafter"/>
</dbReference>
<evidence type="ECO:0000256" key="1">
    <source>
        <dbReference type="ARBA" id="ARBA00001946"/>
    </source>
</evidence>
<dbReference type="GO" id="GO:0006364">
    <property type="term" value="P:rRNA processing"/>
    <property type="evidence" value="ECO:0007669"/>
    <property type="project" value="TreeGrafter"/>
</dbReference>
<evidence type="ECO:0000256" key="2">
    <source>
        <dbReference type="ARBA" id="ARBA00022722"/>
    </source>
</evidence>
<dbReference type="PANTHER" id="PTHR30001:SF1">
    <property type="entry name" value="RIBONUCLEASE E_G-LIKE PROTEIN, CHLOROPLASTIC"/>
    <property type="match status" value="1"/>
</dbReference>
<dbReference type="GO" id="GO:0016787">
    <property type="term" value="F:hydrolase activity"/>
    <property type="evidence" value="ECO:0007669"/>
    <property type="project" value="UniProtKB-KW"/>
</dbReference>
<comment type="cofactor">
    <cofactor evidence="1">
        <name>Mg(2+)</name>
        <dbReference type="ChEBI" id="CHEBI:18420"/>
    </cofactor>
</comment>
<keyword evidence="5 9" id="KW-0378">Hydrolase</keyword>
<keyword evidence="2" id="KW-0540">Nuclease</keyword>
<dbReference type="PANTHER" id="PTHR30001">
    <property type="entry name" value="RIBONUCLEASE"/>
    <property type="match status" value="1"/>
</dbReference>
<dbReference type="AlphaFoldDB" id="A0A3G9G6K5"/>
<gene>
    <name evidence="9" type="ORF">EM6_0464</name>
</gene>
<evidence type="ECO:0000256" key="5">
    <source>
        <dbReference type="ARBA" id="ARBA00022801"/>
    </source>
</evidence>
<evidence type="ECO:0000313" key="10">
    <source>
        <dbReference type="Proteomes" id="UP000278756"/>
    </source>
</evidence>
<dbReference type="RefSeq" id="WP_126420003.1">
    <property type="nucleotide sequence ID" value="NZ_AP018827.1"/>
</dbReference>
<reference evidence="10" key="1">
    <citation type="journal article" date="2017" name="Biotechnol. Biofuels">
        <title>Evaluation of environmental bacterial communities as a factor affecting the growth of duckweed Lemna minor.</title>
        <authorList>
            <person name="Ishizawa H."/>
            <person name="Kuroda M."/>
            <person name="Morikawa M."/>
            <person name="Ike M."/>
        </authorList>
    </citation>
    <scope>NUCLEOTIDE SEQUENCE [LARGE SCALE GENOMIC DNA]</scope>
    <source>
        <strain evidence="10">M6</strain>
    </source>
</reference>
<accession>A0A3G9G6K5</accession>
<dbReference type="GO" id="GO:0004540">
    <property type="term" value="F:RNA nuclease activity"/>
    <property type="evidence" value="ECO:0007669"/>
    <property type="project" value="InterPro"/>
</dbReference>
<dbReference type="Proteomes" id="UP000278756">
    <property type="component" value="Chromosome 1"/>
</dbReference>
<proteinExistence type="predicted"/>
<name>A0A3G9G6K5_9CAUL</name>
<evidence type="ECO:0000259" key="8">
    <source>
        <dbReference type="Pfam" id="PF10150"/>
    </source>
</evidence>
<keyword evidence="4" id="KW-0255">Endonuclease</keyword>
<evidence type="ECO:0000256" key="4">
    <source>
        <dbReference type="ARBA" id="ARBA00022759"/>
    </source>
</evidence>
<evidence type="ECO:0000256" key="6">
    <source>
        <dbReference type="ARBA" id="ARBA00022842"/>
    </source>
</evidence>
<dbReference type="EMBL" id="AP018827">
    <property type="protein sequence ID" value="BBF79888.1"/>
    <property type="molecule type" value="Genomic_DNA"/>
</dbReference>
<keyword evidence="6" id="KW-0460">Magnesium</keyword>
<organism evidence="9 10">
    <name type="scientific">Asticcacaulis excentricus</name>
    <dbReference type="NCBI Taxonomy" id="78587"/>
    <lineage>
        <taxon>Bacteria</taxon>
        <taxon>Pseudomonadati</taxon>
        <taxon>Pseudomonadota</taxon>
        <taxon>Alphaproteobacteria</taxon>
        <taxon>Caulobacterales</taxon>
        <taxon>Caulobacteraceae</taxon>
        <taxon>Asticcacaulis</taxon>
    </lineage>
</organism>
<dbReference type="OrthoDB" id="9804278at2"/>
<reference evidence="10" key="2">
    <citation type="journal article" date="2017" name="Plant Physiol. Biochem.">
        <title>Differential oxidative and antioxidative response of duckweed Lemna minor toward plant growth promoting/inhibiting bacteria.</title>
        <authorList>
            <person name="Ishizawa H."/>
            <person name="Kuroda M."/>
            <person name="Morikawa M."/>
            <person name="Ike M."/>
        </authorList>
    </citation>
    <scope>NUCLEOTIDE SEQUENCE [LARGE SCALE GENOMIC DNA]</scope>
    <source>
        <strain evidence="10">M6</strain>
    </source>
</reference>
<sequence>MKLYSEQRFGLVRACVARDGLPLLYAEGPALDTSLTLWGTRSMARLTAKSGRIGFLKLADGQDAMTDLSDPDALNEGTAVEVEIAAEARADKLPRARLLGVSEGPPRRLSDPLTLIERLKQQARRLIDPQVRFEPAEDPDALDIAEAQATQPSFDLPGGGYLSIEPTRALIACDIDMGRAGEGMIHTPRQAAKRLNEVAVEEVVRRLRLSNLAGLVVVDLIGNKHNGEKLTGLVQAAFAAEGRAIACGPITRFGTLEFSRPWGARPHTEDTPLRAARRLLWRAVAEARSDAGGRLRLRAPGPVADQVRQCLKDSLDPLTPRLSVETAAMTEVVPLR</sequence>
<dbReference type="InterPro" id="IPR019307">
    <property type="entry name" value="RNA-bd_AU-1/RNase_E/G"/>
</dbReference>
<dbReference type="EC" id="3.1.4.-" evidence="9"/>
<dbReference type="GO" id="GO:0004519">
    <property type="term" value="F:endonuclease activity"/>
    <property type="evidence" value="ECO:0007669"/>
    <property type="project" value="UniProtKB-KW"/>
</dbReference>
<dbReference type="GO" id="GO:0046872">
    <property type="term" value="F:metal ion binding"/>
    <property type="evidence" value="ECO:0007669"/>
    <property type="project" value="UniProtKB-KW"/>
</dbReference>
<dbReference type="InterPro" id="IPR004659">
    <property type="entry name" value="RNase_E/G"/>
</dbReference>